<accession>A0A2A9MG93</accession>
<feature type="compositionally biased region" description="Low complexity" evidence="8">
    <location>
        <begin position="118"/>
        <end position="133"/>
    </location>
</feature>
<feature type="compositionally biased region" description="Basic and acidic residues" evidence="8">
    <location>
        <begin position="925"/>
        <end position="939"/>
    </location>
</feature>
<dbReference type="Gene3D" id="2.130.10.30">
    <property type="entry name" value="Regulator of chromosome condensation 1/beta-lactamase-inhibitor protein II"/>
    <property type="match status" value="1"/>
</dbReference>
<feature type="compositionally biased region" description="Basic and acidic residues" evidence="8">
    <location>
        <begin position="851"/>
        <end position="909"/>
    </location>
</feature>
<dbReference type="EMBL" id="NWUJ01000006">
    <property type="protein sequence ID" value="PFH34673.1"/>
    <property type="molecule type" value="Genomic_DNA"/>
</dbReference>
<feature type="region of interest" description="Disordered" evidence="8">
    <location>
        <begin position="43"/>
        <end position="91"/>
    </location>
</feature>
<dbReference type="RefSeq" id="XP_029218682.1">
    <property type="nucleotide sequence ID" value="XM_029365099.1"/>
</dbReference>
<feature type="domain" description="RanBP2-type" evidence="9">
    <location>
        <begin position="90"/>
        <end position="119"/>
    </location>
</feature>
<name>A0A2A9MG93_BESBE</name>
<evidence type="ECO:0000256" key="4">
    <source>
        <dbReference type="ARBA" id="ARBA00022771"/>
    </source>
</evidence>
<dbReference type="GeneID" id="40311632"/>
<proteinExistence type="predicted"/>
<dbReference type="InterPro" id="IPR058923">
    <property type="entry name" value="RCC1-like_dom"/>
</dbReference>
<keyword evidence="11" id="KW-1185">Reference proteome</keyword>
<feature type="region of interest" description="Disordered" evidence="8">
    <location>
        <begin position="818"/>
        <end position="1220"/>
    </location>
</feature>
<dbReference type="InterPro" id="IPR001876">
    <property type="entry name" value="Znf_RanBP2"/>
</dbReference>
<dbReference type="PROSITE" id="PS01358">
    <property type="entry name" value="ZF_RANBP2_1"/>
    <property type="match status" value="1"/>
</dbReference>
<feature type="compositionally biased region" description="Low complexity" evidence="8">
    <location>
        <begin position="1045"/>
        <end position="1059"/>
    </location>
</feature>
<feature type="region of interest" description="Disordered" evidence="8">
    <location>
        <begin position="271"/>
        <end position="301"/>
    </location>
</feature>
<dbReference type="PROSITE" id="PS50012">
    <property type="entry name" value="RCC1_3"/>
    <property type="match status" value="5"/>
</dbReference>
<comment type="caution">
    <text evidence="10">The sequence shown here is derived from an EMBL/GenBank/DDBJ whole genome shotgun (WGS) entry which is preliminary data.</text>
</comment>
<evidence type="ECO:0000313" key="11">
    <source>
        <dbReference type="Proteomes" id="UP000224006"/>
    </source>
</evidence>
<dbReference type="InterPro" id="IPR000408">
    <property type="entry name" value="Reg_chr_condens"/>
</dbReference>
<feature type="compositionally biased region" description="Low complexity" evidence="8">
    <location>
        <begin position="1080"/>
        <end position="1104"/>
    </location>
</feature>
<gene>
    <name evidence="10" type="ORF">BESB_067060</name>
</gene>
<feature type="compositionally biased region" description="Low complexity" evidence="8">
    <location>
        <begin position="181"/>
        <end position="227"/>
    </location>
</feature>
<dbReference type="VEuPathDB" id="ToxoDB:BESB_067060"/>
<protein>
    <submittedName>
        <fullName evidence="10">Regulator of chromosome condensation RCC1</fullName>
    </submittedName>
</protein>
<dbReference type="AlphaFoldDB" id="A0A2A9MG93"/>
<evidence type="ECO:0000256" key="2">
    <source>
        <dbReference type="ARBA" id="ARBA00022723"/>
    </source>
</evidence>
<organism evidence="10 11">
    <name type="scientific">Besnoitia besnoiti</name>
    <name type="common">Apicomplexan protozoan</name>
    <dbReference type="NCBI Taxonomy" id="94643"/>
    <lineage>
        <taxon>Eukaryota</taxon>
        <taxon>Sar</taxon>
        <taxon>Alveolata</taxon>
        <taxon>Apicomplexa</taxon>
        <taxon>Conoidasida</taxon>
        <taxon>Coccidia</taxon>
        <taxon>Eucoccidiorida</taxon>
        <taxon>Eimeriorina</taxon>
        <taxon>Sarcocystidae</taxon>
        <taxon>Besnoitia</taxon>
    </lineage>
</organism>
<feature type="repeat" description="RCC1" evidence="6">
    <location>
        <begin position="304"/>
        <end position="363"/>
    </location>
</feature>
<feature type="compositionally biased region" description="Low complexity" evidence="8">
    <location>
        <begin position="988"/>
        <end position="1005"/>
    </location>
</feature>
<dbReference type="PANTHER" id="PTHR45982">
    <property type="entry name" value="REGULATOR OF CHROMOSOME CONDENSATION"/>
    <property type="match status" value="1"/>
</dbReference>
<dbReference type="InterPro" id="IPR051553">
    <property type="entry name" value="Ran_GTPase-activating"/>
</dbReference>
<feature type="compositionally biased region" description="Acidic residues" evidence="8">
    <location>
        <begin position="910"/>
        <end position="924"/>
    </location>
</feature>
<feature type="repeat" description="RCC1" evidence="6">
    <location>
        <begin position="416"/>
        <end position="482"/>
    </location>
</feature>
<feature type="compositionally biased region" description="Low complexity" evidence="8">
    <location>
        <begin position="72"/>
        <end position="82"/>
    </location>
</feature>
<reference evidence="10 11" key="1">
    <citation type="submission" date="2017-09" db="EMBL/GenBank/DDBJ databases">
        <title>Genome sequencing of Besnoitia besnoiti strain Bb-Ger1.</title>
        <authorList>
            <person name="Schares G."/>
            <person name="Venepally P."/>
            <person name="Lorenzi H.A."/>
        </authorList>
    </citation>
    <scope>NUCLEOTIDE SEQUENCE [LARGE SCALE GENOMIC DNA]</scope>
    <source>
        <strain evidence="10 11">Bb-Ger1</strain>
    </source>
</reference>
<dbReference type="OrthoDB" id="61110at2759"/>
<dbReference type="Pfam" id="PF25390">
    <property type="entry name" value="WD40_RLD"/>
    <property type="match status" value="1"/>
</dbReference>
<feature type="compositionally biased region" description="Acidic residues" evidence="8">
    <location>
        <begin position="940"/>
        <end position="960"/>
    </location>
</feature>
<dbReference type="GO" id="GO:0008270">
    <property type="term" value="F:zinc ion binding"/>
    <property type="evidence" value="ECO:0007669"/>
    <property type="project" value="UniProtKB-KW"/>
</dbReference>
<evidence type="ECO:0000256" key="5">
    <source>
        <dbReference type="ARBA" id="ARBA00022833"/>
    </source>
</evidence>
<dbReference type="PROSITE" id="PS00626">
    <property type="entry name" value="RCC1_2"/>
    <property type="match status" value="3"/>
</dbReference>
<dbReference type="SMART" id="SM00547">
    <property type="entry name" value="ZnF_RBZ"/>
    <property type="match status" value="1"/>
</dbReference>
<keyword evidence="3" id="KW-0677">Repeat</keyword>
<feature type="compositionally biased region" description="Acidic residues" evidence="8">
    <location>
        <begin position="272"/>
        <end position="281"/>
    </location>
</feature>
<evidence type="ECO:0000256" key="3">
    <source>
        <dbReference type="ARBA" id="ARBA00022737"/>
    </source>
</evidence>
<evidence type="ECO:0000259" key="9">
    <source>
        <dbReference type="PROSITE" id="PS50199"/>
    </source>
</evidence>
<sequence length="1220" mass="124348">MESLPPSQSNAVAPAPLGREECARAEADAAMEASVVPAAGVAALAGSPPKGDAEAAGDIFGQERKGEEGDTQQTQGSQQAPQNSTASAATDEEWRCPICLVVNAPTDLTCPCCEGPKPGHQPSSGRPSSGPSPFATGTAKGSGFHLVGSVSAAPSSSGGFVFGASAAPEGRRSEGFRPDFSTASGAAASSSVFCTSAGSSSTPFAAAPGGSGSSLGASASQSANAGAEVKKRPSGFVPVLAPSESQSSASAASEAAAAADGRAGVCVPAAGAEEDAEEKEEEKERLAVAPKAPQEDAAEGVPTATVFMFGSGEMDQMPFWVQADGEDDEDREVVKPRAVVEFNGKHVIRAASGAMHSAVLTADGRCWTFGCSDGGVLGRGAHLGNKALVPDAVPIAGAVVEVACGDSHTAFLTRQGRLYLAGTYRDAYGALGFPDFAGAFRGETPAFVAENAMPALVFSGLNRPRISAVACGENHTVALEHGGGAFYVWGSNEFGQLGVSSASSLASAAQASEKNGDTATLLAGGGGEVALQAKLSLLLPARRTVGDLVGSLGLPSGLEIKRLFCGKCTTFMTLEASAAEPNGDAGEKAAGASRGEREGTSFVLGCGRNSQGEVGCGVKNFGSIVDKFVQVKKLDGEAIKFIGGGQFFSVALRADGALYTWGQSDFTGAKQANAQAAAVHDFALGAWVCGSEATTGEKLTRMTAGAASSGALFRAGLGAAFGKYTSVEEPTPLNKFAAPLRWVQCGSDHCLAVTTSGILYTWGAGQNFQLGNGEDVEIRRTPFLVDPRLFDSTFVLQAFGGSQHSMVLSWTGAYAQREAAKEEEEGEDEGTSAARKRHRPDTDQEEEVESERESKRSRGYRAREGHRGGEKKSGESKKKGGDAGRGEGEGEDEGEKKEKGEVAGETKAESEEEETRAVEEEEAEEQTKRDSAKGGAAEELKEEEDEEQDVVVDLVVDEETGAGAKKALKKSASRAGSASRGAGGGRGAAARTPSSRGGRAAAPPAKGRKASEETETSRAGTRAAKQTTAAKVGAHKGQEPEPKAGKGAKQAGAKQAGAKPPSRRGTPAASAAKTDEKTRAAAAATGGRSKGSTCAASRAASRASAGKKKEETKTRVSARGGGLSATPKPEAKGVPKRGQPARGGKSAAKAQEAKSGRRSAPAKASGGKATPARGRAAAEKKQAPVAVKKTIDKKAISRRGTPSPKKAAAKFDAKRRPSSR</sequence>
<keyword evidence="4 7" id="KW-0863">Zinc-finger</keyword>
<feature type="repeat" description="RCC1" evidence="6">
    <location>
        <begin position="364"/>
        <end position="415"/>
    </location>
</feature>
<feature type="compositionally biased region" description="Low complexity" evidence="8">
    <location>
        <begin position="148"/>
        <end position="168"/>
    </location>
</feature>
<evidence type="ECO:0000256" key="7">
    <source>
        <dbReference type="PROSITE-ProRule" id="PRU00322"/>
    </source>
</evidence>
<dbReference type="SUPFAM" id="SSF50985">
    <property type="entry name" value="RCC1/BLIP-II"/>
    <property type="match status" value="1"/>
</dbReference>
<feature type="repeat" description="RCC1" evidence="6">
    <location>
        <begin position="484"/>
        <end position="534"/>
    </location>
</feature>
<dbReference type="Proteomes" id="UP000224006">
    <property type="component" value="Chromosome VI"/>
</dbReference>
<dbReference type="PROSITE" id="PS50199">
    <property type="entry name" value="ZF_RANBP2_2"/>
    <property type="match status" value="1"/>
</dbReference>
<evidence type="ECO:0000313" key="10">
    <source>
        <dbReference type="EMBL" id="PFH34673.1"/>
    </source>
</evidence>
<evidence type="ECO:0000256" key="6">
    <source>
        <dbReference type="PROSITE-ProRule" id="PRU00235"/>
    </source>
</evidence>
<keyword evidence="5" id="KW-0862">Zinc</keyword>
<keyword evidence="1" id="KW-0344">Guanine-nucleotide releasing factor</keyword>
<dbReference type="Gene3D" id="4.10.1060.10">
    <property type="entry name" value="Zinc finger, RanBP2-type"/>
    <property type="match status" value="1"/>
</dbReference>
<dbReference type="KEGG" id="bbes:BESB_067060"/>
<dbReference type="PANTHER" id="PTHR45982:SF1">
    <property type="entry name" value="REGULATOR OF CHROMOSOME CONDENSATION"/>
    <property type="match status" value="1"/>
</dbReference>
<feature type="region of interest" description="Disordered" evidence="8">
    <location>
        <begin position="116"/>
        <end position="232"/>
    </location>
</feature>
<feature type="compositionally biased region" description="Basic and acidic residues" evidence="8">
    <location>
        <begin position="1209"/>
        <end position="1220"/>
    </location>
</feature>
<keyword evidence="2" id="KW-0479">Metal-binding</keyword>
<evidence type="ECO:0000256" key="1">
    <source>
        <dbReference type="ARBA" id="ARBA00022658"/>
    </source>
</evidence>
<feature type="repeat" description="RCC1" evidence="6">
    <location>
        <begin position="757"/>
        <end position="811"/>
    </location>
</feature>
<evidence type="ECO:0000256" key="8">
    <source>
        <dbReference type="SAM" id="MobiDB-lite"/>
    </source>
</evidence>
<feature type="compositionally biased region" description="Acidic residues" evidence="8">
    <location>
        <begin position="821"/>
        <end position="830"/>
    </location>
</feature>
<dbReference type="InterPro" id="IPR009091">
    <property type="entry name" value="RCC1/BLIP-II"/>
</dbReference>
<dbReference type="STRING" id="94643.A0A2A9MG93"/>
<dbReference type="PRINTS" id="PR00633">
    <property type="entry name" value="RCCNDNSATION"/>
</dbReference>